<dbReference type="PANTHER" id="PTHR19338:SF0">
    <property type="entry name" value="MITOCHONDRIAL IMPORT INNER MEMBRANE TRANSLOCASE SUBUNIT TIM13"/>
    <property type="match status" value="1"/>
</dbReference>
<keyword evidence="3" id="KW-0611">Plant defense</keyword>
<feature type="domain" description="NB-ARC" evidence="4">
    <location>
        <begin position="157"/>
        <end position="307"/>
    </location>
</feature>
<dbReference type="AlphaFoldDB" id="A0A6J5UMW4"/>
<feature type="domain" description="Disease resistance N-terminal" evidence="5">
    <location>
        <begin position="30"/>
        <end position="84"/>
    </location>
</feature>
<evidence type="ECO:0000313" key="6">
    <source>
        <dbReference type="EMBL" id="CAB4277137.1"/>
    </source>
</evidence>
<dbReference type="PRINTS" id="PR00364">
    <property type="entry name" value="DISEASERSIST"/>
</dbReference>
<evidence type="ECO:0000259" key="4">
    <source>
        <dbReference type="Pfam" id="PF00931"/>
    </source>
</evidence>
<proteinExistence type="predicted"/>
<dbReference type="InterPro" id="IPR002182">
    <property type="entry name" value="NB-ARC"/>
</dbReference>
<dbReference type="SUPFAM" id="SSF52540">
    <property type="entry name" value="P-loop containing nucleoside triphosphate hydrolases"/>
    <property type="match status" value="1"/>
</dbReference>
<evidence type="ECO:0000313" key="7">
    <source>
        <dbReference type="Proteomes" id="UP000507222"/>
    </source>
</evidence>
<dbReference type="Pfam" id="PF18052">
    <property type="entry name" value="Rx_N"/>
    <property type="match status" value="1"/>
</dbReference>
<dbReference type="GO" id="GO:0006952">
    <property type="term" value="P:defense response"/>
    <property type="evidence" value="ECO:0007669"/>
    <property type="project" value="UniProtKB-KW"/>
</dbReference>
<dbReference type="PANTHER" id="PTHR19338">
    <property type="entry name" value="TRANSLOCASE OF INNER MITOCHONDRIAL MEMBRANE 13 HOMOLOG"/>
    <property type="match status" value="1"/>
</dbReference>
<gene>
    <name evidence="6" type="ORF">CURHAP_LOCUS26649</name>
</gene>
<evidence type="ECO:0000256" key="2">
    <source>
        <dbReference type="ARBA" id="ARBA00022741"/>
    </source>
</evidence>
<dbReference type="Pfam" id="PF00931">
    <property type="entry name" value="NB-ARC"/>
    <property type="match status" value="1"/>
</dbReference>
<dbReference type="Gene3D" id="3.40.50.300">
    <property type="entry name" value="P-loop containing nucleotide triphosphate hydrolases"/>
    <property type="match status" value="1"/>
</dbReference>
<name>A0A6J5UMW4_PRUAR</name>
<dbReference type="EMBL" id="CAEKDK010000004">
    <property type="protein sequence ID" value="CAB4277137.1"/>
    <property type="molecule type" value="Genomic_DNA"/>
</dbReference>
<dbReference type="Proteomes" id="UP000507222">
    <property type="component" value="Unassembled WGS sequence"/>
</dbReference>
<evidence type="ECO:0000256" key="3">
    <source>
        <dbReference type="ARBA" id="ARBA00022821"/>
    </source>
</evidence>
<evidence type="ECO:0008006" key="8">
    <source>
        <dbReference type="Google" id="ProtNLM"/>
    </source>
</evidence>
<organism evidence="6 7">
    <name type="scientific">Prunus armeniaca</name>
    <name type="common">Apricot</name>
    <name type="synonym">Armeniaca vulgaris</name>
    <dbReference type="NCBI Taxonomy" id="36596"/>
    <lineage>
        <taxon>Eukaryota</taxon>
        <taxon>Viridiplantae</taxon>
        <taxon>Streptophyta</taxon>
        <taxon>Embryophyta</taxon>
        <taxon>Tracheophyta</taxon>
        <taxon>Spermatophyta</taxon>
        <taxon>Magnoliopsida</taxon>
        <taxon>eudicotyledons</taxon>
        <taxon>Gunneridae</taxon>
        <taxon>Pentapetalae</taxon>
        <taxon>rosids</taxon>
        <taxon>fabids</taxon>
        <taxon>Rosales</taxon>
        <taxon>Rosaceae</taxon>
        <taxon>Amygdaloideae</taxon>
        <taxon>Amygdaleae</taxon>
        <taxon>Prunus</taxon>
    </lineage>
</organism>
<dbReference type="Gene3D" id="1.20.5.4130">
    <property type="match status" value="1"/>
</dbReference>
<protein>
    <recommendedName>
        <fullName evidence="8">NB-ARC domain-containing protein</fullName>
    </recommendedName>
</protein>
<keyword evidence="1" id="KW-0677">Repeat</keyword>
<keyword evidence="2" id="KW-0547">Nucleotide-binding</keyword>
<dbReference type="InterPro" id="IPR027417">
    <property type="entry name" value="P-loop_NTPase"/>
</dbReference>
<dbReference type="GO" id="GO:0043531">
    <property type="term" value="F:ADP binding"/>
    <property type="evidence" value="ECO:0007669"/>
    <property type="project" value="InterPro"/>
</dbReference>
<evidence type="ECO:0000256" key="1">
    <source>
        <dbReference type="ARBA" id="ARBA00022737"/>
    </source>
</evidence>
<reference evidence="6 7" key="1">
    <citation type="submission" date="2020-05" db="EMBL/GenBank/DDBJ databases">
        <authorList>
            <person name="Campoy J."/>
            <person name="Schneeberger K."/>
            <person name="Spophaly S."/>
        </authorList>
    </citation>
    <scope>NUCLEOTIDE SEQUENCE [LARGE SCALE GENOMIC DNA]</scope>
    <source>
        <strain evidence="6">PruArmRojPasFocal</strain>
    </source>
</reference>
<sequence>MLRVYSTRRLFLMIEKGSVPPSKANVGFAKAQNMLTRMRAYLADLSSDQIGSQVIQNRAKEIKDIVYDTEDALAKFRAKIPDHVHSNILSQTGHEVKHSFSKRKASRNLLRTLEEIESTFGSLLELDPPNSNRRVEETYNNLVYNQVVKEEDIVGFEEPKEKLIKQLMEGDTMEGDTSRPLQIWIVGPSGSGKTTLVKIVYESKKVQQFFDCHAFVDVPRTFDCRKLLVSMLSKFEDRMQEPVVLHHQRQQHYEEIEPGQKLKQLLRQKKYVVVLDNVWRGHNFGCIVNALPEGLPGSKIIITTRDSNSGM</sequence>
<evidence type="ECO:0000259" key="5">
    <source>
        <dbReference type="Pfam" id="PF18052"/>
    </source>
</evidence>
<dbReference type="InterPro" id="IPR041118">
    <property type="entry name" value="Rx_N"/>
</dbReference>
<accession>A0A6J5UMW4</accession>